<keyword evidence="2" id="KW-1185">Reference proteome</keyword>
<sequence>MKVLMFRLFKRLTDEQLIKKIHEAFRELRFEDKYYKEKLIYCDELIREAKIRNLCCSKEIFYREVLYK</sequence>
<reference evidence="1" key="1">
    <citation type="submission" date="2021-07" db="EMBL/GenBank/DDBJ databases">
        <title>Complete genome sequence of Crassaminicella sp. 143-21, isolated from a deep-sea hydrothermal vent.</title>
        <authorList>
            <person name="Li X."/>
        </authorList>
    </citation>
    <scope>NUCLEOTIDE SEQUENCE</scope>
    <source>
        <strain evidence="1">143-21</strain>
    </source>
</reference>
<accession>A0ABX8R951</accession>
<name>A0ABX8R951_9CLOT</name>
<evidence type="ECO:0000313" key="1">
    <source>
        <dbReference type="EMBL" id="QXM05549.1"/>
    </source>
</evidence>
<dbReference type="EMBL" id="CP078093">
    <property type="protein sequence ID" value="QXM05549.1"/>
    <property type="molecule type" value="Genomic_DNA"/>
</dbReference>
<dbReference type="Proteomes" id="UP000886818">
    <property type="component" value="Chromosome"/>
</dbReference>
<protein>
    <submittedName>
        <fullName evidence="1">Uncharacterized protein</fullName>
    </submittedName>
</protein>
<gene>
    <name evidence="1" type="ORF">KVH43_09210</name>
</gene>
<dbReference type="RefSeq" id="WP_218282247.1">
    <property type="nucleotide sequence ID" value="NZ_CP078093.1"/>
</dbReference>
<organism evidence="1 2">
    <name type="scientific">Crassaminicella indica</name>
    <dbReference type="NCBI Taxonomy" id="2855394"/>
    <lineage>
        <taxon>Bacteria</taxon>
        <taxon>Bacillati</taxon>
        <taxon>Bacillota</taxon>
        <taxon>Clostridia</taxon>
        <taxon>Eubacteriales</taxon>
        <taxon>Clostridiaceae</taxon>
        <taxon>Crassaminicella</taxon>
    </lineage>
</organism>
<evidence type="ECO:0000313" key="2">
    <source>
        <dbReference type="Proteomes" id="UP000886818"/>
    </source>
</evidence>
<proteinExistence type="predicted"/>